<evidence type="ECO:0000313" key="12">
    <source>
        <dbReference type="Proteomes" id="UP000501991"/>
    </source>
</evidence>
<evidence type="ECO:0000256" key="3">
    <source>
        <dbReference type="ARBA" id="ARBA00022475"/>
    </source>
</evidence>
<keyword evidence="4 9" id="KW-0997">Cell inner membrane</keyword>
<feature type="transmembrane region" description="Helical" evidence="9">
    <location>
        <begin position="92"/>
        <end position="116"/>
    </location>
</feature>
<comment type="subunit">
    <text evidence="9">The complex comprises the extracytoplasmic solute receptor protein and the two transmembrane proteins.</text>
</comment>
<comment type="similarity">
    <text evidence="8 9">Belongs to the TRAP transporter small permease family.</text>
</comment>
<gene>
    <name evidence="11" type="ORF">G3580_13095</name>
</gene>
<evidence type="ECO:0000256" key="6">
    <source>
        <dbReference type="ARBA" id="ARBA00022989"/>
    </source>
</evidence>
<evidence type="ECO:0000259" key="10">
    <source>
        <dbReference type="Pfam" id="PF04290"/>
    </source>
</evidence>
<comment type="function">
    <text evidence="9">Part of the tripartite ATP-independent periplasmic (TRAP) transport system.</text>
</comment>
<keyword evidence="6 9" id="KW-1133">Transmembrane helix</keyword>
<evidence type="ECO:0000256" key="1">
    <source>
        <dbReference type="ARBA" id="ARBA00004429"/>
    </source>
</evidence>
<accession>A0A6C1B8B7</accession>
<feature type="transmembrane region" description="Helical" evidence="9">
    <location>
        <begin position="136"/>
        <end position="158"/>
    </location>
</feature>
<feature type="domain" description="Tripartite ATP-independent periplasmic transporters DctQ component" evidence="10">
    <location>
        <begin position="30"/>
        <end position="161"/>
    </location>
</feature>
<feature type="transmembrane region" description="Helical" evidence="9">
    <location>
        <begin position="55"/>
        <end position="71"/>
    </location>
</feature>
<comment type="subcellular location">
    <subcellularLocation>
        <location evidence="1 9">Cell inner membrane</location>
        <topology evidence="1 9">Multi-pass membrane protein</topology>
    </subcellularLocation>
</comment>
<dbReference type="GO" id="GO:0005886">
    <property type="term" value="C:plasma membrane"/>
    <property type="evidence" value="ECO:0007669"/>
    <property type="project" value="UniProtKB-SubCell"/>
</dbReference>
<reference evidence="11 12" key="1">
    <citation type="submission" date="2020-02" db="EMBL/GenBank/DDBJ databases">
        <title>Nitrogenibacter mangrovi gen. nov., sp. nov. isolated from mangrove sediment, a denitrifying betaproteobacterium.</title>
        <authorList>
            <person name="Liao H."/>
            <person name="Tian Y."/>
        </authorList>
    </citation>
    <scope>NUCLEOTIDE SEQUENCE [LARGE SCALE GENOMIC DNA]</scope>
    <source>
        <strain evidence="11 12">M9-3-2</strain>
    </source>
</reference>
<keyword evidence="2 9" id="KW-0813">Transport</keyword>
<evidence type="ECO:0000256" key="7">
    <source>
        <dbReference type="ARBA" id="ARBA00023136"/>
    </source>
</evidence>
<dbReference type="InterPro" id="IPR007387">
    <property type="entry name" value="TRAP_DctQ"/>
</dbReference>
<evidence type="ECO:0000313" key="11">
    <source>
        <dbReference type="EMBL" id="QID18484.1"/>
    </source>
</evidence>
<dbReference type="PANTHER" id="PTHR35011">
    <property type="entry name" value="2,3-DIKETO-L-GULONATE TRAP TRANSPORTER SMALL PERMEASE PROTEIN YIAM"/>
    <property type="match status" value="1"/>
</dbReference>
<dbReference type="KEGG" id="azq:G3580_13095"/>
<organism evidence="11 12">
    <name type="scientific">Nitrogeniibacter mangrovi</name>
    <dbReference type="NCBI Taxonomy" id="2016596"/>
    <lineage>
        <taxon>Bacteria</taxon>
        <taxon>Pseudomonadati</taxon>
        <taxon>Pseudomonadota</taxon>
        <taxon>Betaproteobacteria</taxon>
        <taxon>Rhodocyclales</taxon>
        <taxon>Zoogloeaceae</taxon>
        <taxon>Nitrogeniibacter</taxon>
    </lineage>
</organism>
<evidence type="ECO:0000256" key="5">
    <source>
        <dbReference type="ARBA" id="ARBA00022692"/>
    </source>
</evidence>
<dbReference type="Pfam" id="PF04290">
    <property type="entry name" value="DctQ"/>
    <property type="match status" value="1"/>
</dbReference>
<evidence type="ECO:0000256" key="8">
    <source>
        <dbReference type="ARBA" id="ARBA00038436"/>
    </source>
</evidence>
<keyword evidence="5 9" id="KW-0812">Transmembrane</keyword>
<dbReference type="AlphaFoldDB" id="A0A6C1B8B7"/>
<keyword evidence="12" id="KW-1185">Reference proteome</keyword>
<dbReference type="PANTHER" id="PTHR35011:SF4">
    <property type="entry name" value="SLL1102 PROTEIN"/>
    <property type="match status" value="1"/>
</dbReference>
<evidence type="ECO:0000256" key="9">
    <source>
        <dbReference type="RuleBase" id="RU369079"/>
    </source>
</evidence>
<sequence length="190" mass="21008">MSVFLKLSAVIDWITEHVGRNLIWLLLGAVLISAGNAISRYGFSLSSNAMLEVQWYLYSAVFILGSGYTLMKNQHVRIDLISNRISAKARNWVDVIGILVFLIPVAVMISAMSWHGFVESYQEMEQSSNAGGLIRWPVRLLIPVGFALLALQAFSELIKRVAFLMGRGPDPLEKPADHGVDIPHEEGGAQ</sequence>
<dbReference type="EMBL" id="CP048836">
    <property type="protein sequence ID" value="QID18484.1"/>
    <property type="molecule type" value="Genomic_DNA"/>
</dbReference>
<keyword evidence="3" id="KW-1003">Cell membrane</keyword>
<dbReference type="InterPro" id="IPR055348">
    <property type="entry name" value="DctQ"/>
</dbReference>
<name>A0A6C1B8B7_9RHOO</name>
<dbReference type="Proteomes" id="UP000501991">
    <property type="component" value="Chromosome"/>
</dbReference>
<keyword evidence="7 9" id="KW-0472">Membrane</keyword>
<protein>
    <recommendedName>
        <fullName evidence="9">TRAP transporter small permease protein</fullName>
    </recommendedName>
</protein>
<dbReference type="GO" id="GO:0022857">
    <property type="term" value="F:transmembrane transporter activity"/>
    <property type="evidence" value="ECO:0007669"/>
    <property type="project" value="UniProtKB-UniRule"/>
</dbReference>
<evidence type="ECO:0000256" key="4">
    <source>
        <dbReference type="ARBA" id="ARBA00022519"/>
    </source>
</evidence>
<dbReference type="RefSeq" id="WP_173766180.1">
    <property type="nucleotide sequence ID" value="NZ_CP048836.1"/>
</dbReference>
<feature type="transmembrane region" description="Helical" evidence="9">
    <location>
        <begin position="21"/>
        <end position="43"/>
    </location>
</feature>
<evidence type="ECO:0000256" key="2">
    <source>
        <dbReference type="ARBA" id="ARBA00022448"/>
    </source>
</evidence>
<proteinExistence type="inferred from homology"/>